<dbReference type="InterPro" id="IPR013149">
    <property type="entry name" value="ADH-like_C"/>
</dbReference>
<keyword evidence="3" id="KW-0862">Zinc</keyword>
<keyword evidence="4 7" id="KW-0560">Oxidoreductase</keyword>
<feature type="region of interest" description="Disordered" evidence="5">
    <location>
        <begin position="35"/>
        <end position="61"/>
    </location>
</feature>
<feature type="domain" description="Enoyl reductase (ER)" evidence="6">
    <location>
        <begin position="62"/>
        <end position="394"/>
    </location>
</feature>
<dbReference type="PANTHER" id="PTHR42683">
    <property type="entry name" value="ALDEHYDE REDUCTASE"/>
    <property type="match status" value="1"/>
</dbReference>
<sequence>MDHFKHISRRDFLRNSALAGGGALLTGSGAVLAQNGTGGGERHGDQAQPVGAKGYAARDESGPLSPWTFQRRALRARDILVDIQYCGVCHSDIHQIRGDWGPQQYPQVPGHEMTGTVAAVGERVTRFQVGDRIGVGTMVGHRGDGACKYGEEQYCPDTLYTYGYPDPLAPTGITQGGYANNIIVEEDYAIRIPEGISLQHAAPLLCAGITTYTPLLNYSVRKGDRVGVAGIGGLGHLAVKLAVSRGAEVYAFTTSESKVEDIRAFGAKEAVVVESAESLRPYYNTLDTMISTIPAAYEVGAYIPLVRAHGTYTQVGAPGEALSFDQMVFLFNRVTYEGSLTGGIPQTQALVDYCAENGIHPEIEVIQANKVNDAWSDVLDKAARYRYVIDATTI</sequence>
<dbReference type="Pfam" id="PF00107">
    <property type="entry name" value="ADH_zinc_N"/>
    <property type="match status" value="1"/>
</dbReference>
<dbReference type="InterPro" id="IPR036291">
    <property type="entry name" value="NAD(P)-bd_dom_sf"/>
</dbReference>
<dbReference type="EC" id="1.1.1.2" evidence="7"/>
<evidence type="ECO:0000259" key="6">
    <source>
        <dbReference type="SMART" id="SM00829"/>
    </source>
</evidence>
<dbReference type="Pfam" id="PF08240">
    <property type="entry name" value="ADH_N"/>
    <property type="match status" value="1"/>
</dbReference>
<gene>
    <name evidence="7" type="primary">adhc1</name>
    <name evidence="7" type="ORF">KBTEX_02960</name>
</gene>
<dbReference type="SUPFAM" id="SSF50129">
    <property type="entry name" value="GroES-like"/>
    <property type="match status" value="1"/>
</dbReference>
<dbReference type="GO" id="GO:0008106">
    <property type="term" value="F:alcohol dehydrogenase (NADP+) activity"/>
    <property type="evidence" value="ECO:0007669"/>
    <property type="project" value="UniProtKB-EC"/>
</dbReference>
<proteinExistence type="predicted"/>
<evidence type="ECO:0000256" key="4">
    <source>
        <dbReference type="ARBA" id="ARBA00023002"/>
    </source>
</evidence>
<dbReference type="InterPro" id="IPR019546">
    <property type="entry name" value="TAT_signal_bac_arc"/>
</dbReference>
<name>A0A5B8RCS2_9ZZZZ</name>
<organism evidence="7">
    <name type="scientific">uncultured organism</name>
    <dbReference type="NCBI Taxonomy" id="155900"/>
    <lineage>
        <taxon>unclassified sequences</taxon>
        <taxon>environmental samples</taxon>
    </lineage>
</organism>
<dbReference type="InterPro" id="IPR020843">
    <property type="entry name" value="ER"/>
</dbReference>
<evidence type="ECO:0000313" key="7">
    <source>
        <dbReference type="EMBL" id="QEA06620.1"/>
    </source>
</evidence>
<accession>A0A5B8RCS2</accession>
<dbReference type="FunFam" id="3.40.50.720:FF:000473">
    <property type="entry name" value="NADP-dependent alcohol dehydrogenase"/>
    <property type="match status" value="1"/>
</dbReference>
<dbReference type="Gene3D" id="3.40.50.720">
    <property type="entry name" value="NAD(P)-binding Rossmann-like Domain"/>
    <property type="match status" value="1"/>
</dbReference>
<comment type="cofactor">
    <cofactor evidence="1">
        <name>Zn(2+)</name>
        <dbReference type="ChEBI" id="CHEBI:29105"/>
    </cofactor>
</comment>
<dbReference type="InterPro" id="IPR011032">
    <property type="entry name" value="GroES-like_sf"/>
</dbReference>
<keyword evidence="2" id="KW-0479">Metal-binding</keyword>
<dbReference type="InterPro" id="IPR013154">
    <property type="entry name" value="ADH-like_N"/>
</dbReference>
<evidence type="ECO:0000256" key="2">
    <source>
        <dbReference type="ARBA" id="ARBA00022723"/>
    </source>
</evidence>
<dbReference type="GO" id="GO:0008270">
    <property type="term" value="F:zinc ion binding"/>
    <property type="evidence" value="ECO:0007669"/>
    <property type="project" value="InterPro"/>
</dbReference>
<dbReference type="EMBL" id="MN079156">
    <property type="protein sequence ID" value="QEA06620.1"/>
    <property type="molecule type" value="Genomic_DNA"/>
</dbReference>
<dbReference type="SMART" id="SM00829">
    <property type="entry name" value="PKS_ER"/>
    <property type="match status" value="1"/>
</dbReference>
<evidence type="ECO:0000256" key="5">
    <source>
        <dbReference type="SAM" id="MobiDB-lite"/>
    </source>
</evidence>
<evidence type="ECO:0000256" key="1">
    <source>
        <dbReference type="ARBA" id="ARBA00001947"/>
    </source>
</evidence>
<dbReference type="SUPFAM" id="SSF51735">
    <property type="entry name" value="NAD(P)-binding Rossmann-fold domains"/>
    <property type="match status" value="1"/>
</dbReference>
<dbReference type="NCBIfam" id="TIGR01409">
    <property type="entry name" value="TAT_signal_seq"/>
    <property type="match status" value="1"/>
</dbReference>
<dbReference type="CDD" id="cd05283">
    <property type="entry name" value="CAD1"/>
    <property type="match status" value="1"/>
</dbReference>
<dbReference type="InterPro" id="IPR002328">
    <property type="entry name" value="ADH_Zn_CS"/>
</dbReference>
<evidence type="ECO:0000256" key="3">
    <source>
        <dbReference type="ARBA" id="ARBA00022833"/>
    </source>
</evidence>
<dbReference type="PROSITE" id="PS00059">
    <property type="entry name" value="ADH_ZINC"/>
    <property type="match status" value="1"/>
</dbReference>
<reference evidence="7" key="1">
    <citation type="submission" date="2019-06" db="EMBL/GenBank/DDBJ databases">
        <authorList>
            <person name="Murdoch R.W."/>
            <person name="Fathepure B."/>
        </authorList>
    </citation>
    <scope>NUCLEOTIDE SEQUENCE</scope>
</reference>
<dbReference type="InterPro" id="IPR006311">
    <property type="entry name" value="TAT_signal"/>
</dbReference>
<dbReference type="InterPro" id="IPR047109">
    <property type="entry name" value="CAD-like"/>
</dbReference>
<protein>
    <submittedName>
        <fullName evidence="7">NADP-dependent alcohol dehydrogenase C 1</fullName>
        <ecNumber evidence="7">1.1.1.2</ecNumber>
    </submittedName>
</protein>
<dbReference type="AlphaFoldDB" id="A0A5B8RCS2"/>
<dbReference type="Gene3D" id="3.90.180.10">
    <property type="entry name" value="Medium-chain alcohol dehydrogenases, catalytic domain"/>
    <property type="match status" value="1"/>
</dbReference>
<dbReference type="PROSITE" id="PS51318">
    <property type="entry name" value="TAT"/>
    <property type="match status" value="1"/>
</dbReference>